<dbReference type="Proteomes" id="UP001501758">
    <property type="component" value="Unassembled WGS sequence"/>
</dbReference>
<sequence>MKNLILNNLLVFLSITAIIGCTKDEEVIDPAVLEAQELREQRQLLKESVAFLINTDSILAERKIETVEVVPFDSDYKALDSYDVDGKSFVDDGEGFDAEKGDGIYTAKLISDQTDILEAKLAINDEFKYGDRLDGLLETRKLKIKIKVKCRATSKQEGESLFGFSCEKWGGCVEFEDCKVEVEIEL</sequence>
<gene>
    <name evidence="1" type="ORF">GCM10009430_24890</name>
</gene>
<reference evidence="2" key="1">
    <citation type="journal article" date="2019" name="Int. J. Syst. Evol. Microbiol.">
        <title>The Global Catalogue of Microorganisms (GCM) 10K type strain sequencing project: providing services to taxonomists for standard genome sequencing and annotation.</title>
        <authorList>
            <consortium name="The Broad Institute Genomics Platform"/>
            <consortium name="The Broad Institute Genome Sequencing Center for Infectious Disease"/>
            <person name="Wu L."/>
            <person name="Ma J."/>
        </authorList>
    </citation>
    <scope>NUCLEOTIDE SEQUENCE [LARGE SCALE GENOMIC DNA]</scope>
    <source>
        <strain evidence="2">JCM 15974</strain>
    </source>
</reference>
<keyword evidence="2" id="KW-1185">Reference proteome</keyword>
<proteinExistence type="predicted"/>
<dbReference type="PROSITE" id="PS51257">
    <property type="entry name" value="PROKAR_LIPOPROTEIN"/>
    <property type="match status" value="1"/>
</dbReference>
<evidence type="ECO:0000313" key="2">
    <source>
        <dbReference type="Proteomes" id="UP001501758"/>
    </source>
</evidence>
<dbReference type="EMBL" id="BAAAGE010000002">
    <property type="protein sequence ID" value="GAA0722467.1"/>
    <property type="molecule type" value="Genomic_DNA"/>
</dbReference>
<evidence type="ECO:0000313" key="1">
    <source>
        <dbReference type="EMBL" id="GAA0722467.1"/>
    </source>
</evidence>
<dbReference type="RefSeq" id="WP_343912632.1">
    <property type="nucleotide sequence ID" value="NZ_BAAAGE010000002.1"/>
</dbReference>
<comment type="caution">
    <text evidence="1">The sequence shown here is derived from an EMBL/GenBank/DDBJ whole genome shotgun (WGS) entry which is preliminary data.</text>
</comment>
<name>A0ABP3U3S6_9FLAO</name>
<accession>A0ABP3U3S6</accession>
<organism evidence="1 2">
    <name type="scientific">Aquimarina litoralis</name>
    <dbReference type="NCBI Taxonomy" id="584605"/>
    <lineage>
        <taxon>Bacteria</taxon>
        <taxon>Pseudomonadati</taxon>
        <taxon>Bacteroidota</taxon>
        <taxon>Flavobacteriia</taxon>
        <taxon>Flavobacteriales</taxon>
        <taxon>Flavobacteriaceae</taxon>
        <taxon>Aquimarina</taxon>
    </lineage>
</organism>
<protein>
    <recommendedName>
        <fullName evidence="3">Lipoprotein</fullName>
    </recommendedName>
</protein>
<evidence type="ECO:0008006" key="3">
    <source>
        <dbReference type="Google" id="ProtNLM"/>
    </source>
</evidence>